<dbReference type="AlphaFoldDB" id="A0A6A3CQ52"/>
<dbReference type="Gene3D" id="3.90.180.10">
    <property type="entry name" value="Medium-chain alcohol dehydrogenases, catalytic domain"/>
    <property type="match status" value="1"/>
</dbReference>
<feature type="domain" description="Enoyl reductase (ER)" evidence="1">
    <location>
        <begin position="65"/>
        <end position="374"/>
    </location>
</feature>
<comment type="caution">
    <text evidence="2">The sequence shown here is derived from an EMBL/GenBank/DDBJ whole genome shotgun (WGS) entry which is preliminary data.</text>
</comment>
<evidence type="ECO:0000313" key="3">
    <source>
        <dbReference type="Proteomes" id="UP000436088"/>
    </source>
</evidence>
<dbReference type="Proteomes" id="UP000436088">
    <property type="component" value="Unassembled WGS sequence"/>
</dbReference>
<dbReference type="CDD" id="cd08267">
    <property type="entry name" value="MDR1"/>
    <property type="match status" value="1"/>
</dbReference>
<organism evidence="2 3">
    <name type="scientific">Hibiscus syriacus</name>
    <name type="common">Rose of Sharon</name>
    <dbReference type="NCBI Taxonomy" id="106335"/>
    <lineage>
        <taxon>Eukaryota</taxon>
        <taxon>Viridiplantae</taxon>
        <taxon>Streptophyta</taxon>
        <taxon>Embryophyta</taxon>
        <taxon>Tracheophyta</taxon>
        <taxon>Spermatophyta</taxon>
        <taxon>Magnoliopsida</taxon>
        <taxon>eudicotyledons</taxon>
        <taxon>Gunneridae</taxon>
        <taxon>Pentapetalae</taxon>
        <taxon>rosids</taxon>
        <taxon>malvids</taxon>
        <taxon>Malvales</taxon>
        <taxon>Malvaceae</taxon>
        <taxon>Malvoideae</taxon>
        <taxon>Hibiscus</taxon>
    </lineage>
</organism>
<dbReference type="SUPFAM" id="SSF50129">
    <property type="entry name" value="GroES-like"/>
    <property type="match status" value="1"/>
</dbReference>
<accession>A0A6A3CQ52</accession>
<dbReference type="SMART" id="SM00829">
    <property type="entry name" value="PKS_ER"/>
    <property type="match status" value="1"/>
</dbReference>
<evidence type="ECO:0000259" key="1">
    <source>
        <dbReference type="SMART" id="SM00829"/>
    </source>
</evidence>
<gene>
    <name evidence="2" type="ORF">F3Y22_tig00002919pilonHSYRG00192</name>
</gene>
<dbReference type="Pfam" id="PF13602">
    <property type="entry name" value="ADH_zinc_N_2"/>
    <property type="match status" value="1"/>
</dbReference>
<name>A0A6A3CQ52_HIBSY</name>
<dbReference type="InterPro" id="IPR011032">
    <property type="entry name" value="GroES-like_sf"/>
</dbReference>
<proteinExistence type="predicted"/>
<dbReference type="PANTHER" id="PTHR44013">
    <property type="entry name" value="ZINC-TYPE ALCOHOL DEHYDROGENASE-LIKE PROTEIN C16A3.02C"/>
    <property type="match status" value="1"/>
</dbReference>
<sequence>MCGLLYYKFKVSDAKIYHTLTASDPYLVLSLSLSLILFLDLCLPTNLKKMAKNLMRAVQYSKYGGGVADMKHVEVPIPSPKKDEVLIQVEAASINPIDWKIQNGIARPFLPRKFPHIPGTDVAGEIVQVGAGVNNFKAGDKVVAVLGNGGALAEFAVAHKDSTVLRPPEVSAADAAALPIAGLAAHQSLTKLAGLKLDGSGPPVNVLITAASGGVGTYAVQLVKLANAHVTATCGARNIELVRSLGADEVLDYKTPEGKALKSPSGRKYDIIIHCTANIPWSTFEANLTPKGKVVDTTPGFGTLMSVAVKKVTFAKKQLLPLFTAVKQENLNYLVKLMQAGKLKSVIDSTHPLTKAEEAWAKSIEGHATGKILVEP</sequence>
<protein>
    <submittedName>
        <fullName evidence="2">Quinone-oxidoreductase-like protein</fullName>
    </submittedName>
</protein>
<keyword evidence="3" id="KW-1185">Reference proteome</keyword>
<dbReference type="GO" id="GO:0016491">
    <property type="term" value="F:oxidoreductase activity"/>
    <property type="evidence" value="ECO:0007669"/>
    <property type="project" value="InterPro"/>
</dbReference>
<dbReference type="InterPro" id="IPR052733">
    <property type="entry name" value="Chloroplast_QOR"/>
</dbReference>
<dbReference type="InterPro" id="IPR020843">
    <property type="entry name" value="ER"/>
</dbReference>
<reference evidence="2" key="1">
    <citation type="submission" date="2019-09" db="EMBL/GenBank/DDBJ databases">
        <title>Draft genome information of white flower Hibiscus syriacus.</title>
        <authorList>
            <person name="Kim Y.-M."/>
        </authorList>
    </citation>
    <scope>NUCLEOTIDE SEQUENCE [LARGE SCALE GENOMIC DNA]</scope>
    <source>
        <strain evidence="2">YM2019G1</strain>
    </source>
</reference>
<dbReference type="SUPFAM" id="SSF51735">
    <property type="entry name" value="NAD(P)-binding Rossmann-fold domains"/>
    <property type="match status" value="1"/>
</dbReference>
<dbReference type="Gene3D" id="3.40.50.720">
    <property type="entry name" value="NAD(P)-binding Rossmann-like Domain"/>
    <property type="match status" value="1"/>
</dbReference>
<dbReference type="EMBL" id="VEPZ02000206">
    <property type="protein sequence ID" value="KAE8730574.1"/>
    <property type="molecule type" value="Genomic_DNA"/>
</dbReference>
<dbReference type="InterPro" id="IPR013154">
    <property type="entry name" value="ADH-like_N"/>
</dbReference>
<dbReference type="Pfam" id="PF08240">
    <property type="entry name" value="ADH_N"/>
    <property type="match status" value="1"/>
</dbReference>
<evidence type="ECO:0000313" key="2">
    <source>
        <dbReference type="EMBL" id="KAE8730574.1"/>
    </source>
</evidence>
<dbReference type="PANTHER" id="PTHR44013:SF1">
    <property type="entry name" value="ZINC-TYPE ALCOHOL DEHYDROGENASE-LIKE PROTEIN C16A3.02C"/>
    <property type="match status" value="1"/>
</dbReference>
<dbReference type="InterPro" id="IPR036291">
    <property type="entry name" value="NAD(P)-bd_dom_sf"/>
</dbReference>